<organism evidence="1 2">
    <name type="scientific">Medicago truncatula</name>
    <name type="common">Barrel medic</name>
    <name type="synonym">Medicago tribuloides</name>
    <dbReference type="NCBI Taxonomy" id="3880"/>
    <lineage>
        <taxon>Eukaryota</taxon>
        <taxon>Viridiplantae</taxon>
        <taxon>Streptophyta</taxon>
        <taxon>Embryophyta</taxon>
        <taxon>Tracheophyta</taxon>
        <taxon>Spermatophyta</taxon>
        <taxon>Magnoliopsida</taxon>
        <taxon>eudicotyledons</taxon>
        <taxon>Gunneridae</taxon>
        <taxon>Pentapetalae</taxon>
        <taxon>rosids</taxon>
        <taxon>fabids</taxon>
        <taxon>Fabales</taxon>
        <taxon>Fabaceae</taxon>
        <taxon>Papilionoideae</taxon>
        <taxon>50 kb inversion clade</taxon>
        <taxon>NPAAA clade</taxon>
        <taxon>Hologalegina</taxon>
        <taxon>IRL clade</taxon>
        <taxon>Trifolieae</taxon>
        <taxon>Medicago</taxon>
    </lineage>
</organism>
<accession>A0A396GGN4</accession>
<comment type="caution">
    <text evidence="1">The sequence shown here is derived from an EMBL/GenBank/DDBJ whole genome shotgun (WGS) entry which is preliminary data.</text>
</comment>
<evidence type="ECO:0000313" key="2">
    <source>
        <dbReference type="Proteomes" id="UP000265566"/>
    </source>
</evidence>
<dbReference type="Gramene" id="rna45351">
    <property type="protein sequence ID" value="RHN39341.1"/>
    <property type="gene ID" value="gene45351"/>
</dbReference>
<proteinExistence type="predicted"/>
<dbReference type="AlphaFoldDB" id="A0A396GGN4"/>
<evidence type="ECO:0000313" key="1">
    <source>
        <dbReference type="EMBL" id="RHN39341.1"/>
    </source>
</evidence>
<dbReference type="Proteomes" id="UP000265566">
    <property type="component" value="Chromosome 8"/>
</dbReference>
<dbReference type="EMBL" id="PSQE01000008">
    <property type="protein sequence ID" value="RHN39341.1"/>
    <property type="molecule type" value="Genomic_DNA"/>
</dbReference>
<sequence>MYSKDICNCCCSSTSLRMDSSEFFNRLSRLCKASLTATSLVEQVAFGEDSGLPNRMLSSSAKGSSSDPSSCLLRSVIGAFSFSCSGSLIRSLVSGTMICSPCMFGFSSGFLVSSQLSGLS</sequence>
<gene>
    <name evidence="1" type="ORF">MtrunA17_Chr8g0342761</name>
</gene>
<reference evidence="2" key="1">
    <citation type="journal article" date="2018" name="Nat. Plants">
        <title>Whole-genome landscape of Medicago truncatula symbiotic genes.</title>
        <authorList>
            <person name="Pecrix Y."/>
            <person name="Staton S.E."/>
            <person name="Sallet E."/>
            <person name="Lelandais-Briere C."/>
            <person name="Moreau S."/>
            <person name="Carrere S."/>
            <person name="Blein T."/>
            <person name="Jardinaud M.F."/>
            <person name="Latrasse D."/>
            <person name="Zouine M."/>
            <person name="Zahm M."/>
            <person name="Kreplak J."/>
            <person name="Mayjonade B."/>
            <person name="Satge C."/>
            <person name="Perez M."/>
            <person name="Cauet S."/>
            <person name="Marande W."/>
            <person name="Chantry-Darmon C."/>
            <person name="Lopez-Roques C."/>
            <person name="Bouchez O."/>
            <person name="Berard A."/>
            <person name="Debelle F."/>
            <person name="Munos S."/>
            <person name="Bendahmane A."/>
            <person name="Berges H."/>
            <person name="Niebel A."/>
            <person name="Buitink J."/>
            <person name="Frugier F."/>
            <person name="Benhamed M."/>
            <person name="Crespi M."/>
            <person name="Gouzy J."/>
            <person name="Gamas P."/>
        </authorList>
    </citation>
    <scope>NUCLEOTIDE SEQUENCE [LARGE SCALE GENOMIC DNA]</scope>
    <source>
        <strain evidence="2">cv. Jemalong A17</strain>
    </source>
</reference>
<name>A0A396GGN4_MEDTR</name>
<protein>
    <submittedName>
        <fullName evidence="1">Uncharacterized protein</fullName>
    </submittedName>
</protein>